<reference evidence="3" key="1">
    <citation type="submission" date="2018-07" db="EMBL/GenBank/DDBJ databases">
        <authorList>
            <person name="Safronova V.I."/>
            <person name="Chirak E.R."/>
            <person name="Sazanova A.L."/>
        </authorList>
    </citation>
    <scope>NUCLEOTIDE SEQUENCE [LARGE SCALE GENOMIC DNA]</scope>
    <source>
        <strain evidence="3">RCAM04685</strain>
    </source>
</reference>
<feature type="chain" id="PRO_5030068256" description="Lipoprotein" evidence="1">
    <location>
        <begin position="23"/>
        <end position="121"/>
    </location>
</feature>
<dbReference type="RefSeq" id="WP_114831263.1">
    <property type="nucleotide sequence ID" value="NZ_QQTO01000033.1"/>
</dbReference>
<gene>
    <name evidence="2" type="ORF">DWE98_21035</name>
</gene>
<dbReference type="OrthoDB" id="8162765at2"/>
<sequence>MPCLFGARTAALACLLALPLGACVSSSNPSAGRAAEFANLVSRSTACRAGNPRANTLEQFLATERTRGATAEQLASARSTYITVSEADTINQGVKPQACTADERVELKARMAKVRAGNFDF</sequence>
<protein>
    <recommendedName>
        <fullName evidence="4">Lipoprotein</fullName>
    </recommendedName>
</protein>
<name>A0A370L1P4_9HYPH</name>
<dbReference type="EMBL" id="QQTP01000012">
    <property type="protein sequence ID" value="RDJ21515.1"/>
    <property type="molecule type" value="Genomic_DNA"/>
</dbReference>
<dbReference type="Proteomes" id="UP000255207">
    <property type="component" value="Unassembled WGS sequence"/>
</dbReference>
<feature type="signal peptide" evidence="1">
    <location>
        <begin position="1"/>
        <end position="22"/>
    </location>
</feature>
<dbReference type="AlphaFoldDB" id="A0A370L1P4"/>
<evidence type="ECO:0000313" key="2">
    <source>
        <dbReference type="EMBL" id="RDJ21515.1"/>
    </source>
</evidence>
<evidence type="ECO:0008006" key="4">
    <source>
        <dbReference type="Google" id="ProtNLM"/>
    </source>
</evidence>
<proteinExistence type="predicted"/>
<keyword evidence="3" id="KW-1185">Reference proteome</keyword>
<organism evidence="2 3">
    <name type="scientific">Bosea caraganae</name>
    <dbReference type="NCBI Taxonomy" id="2763117"/>
    <lineage>
        <taxon>Bacteria</taxon>
        <taxon>Pseudomonadati</taxon>
        <taxon>Pseudomonadota</taxon>
        <taxon>Alphaproteobacteria</taxon>
        <taxon>Hyphomicrobiales</taxon>
        <taxon>Boseaceae</taxon>
        <taxon>Bosea</taxon>
    </lineage>
</organism>
<evidence type="ECO:0000256" key="1">
    <source>
        <dbReference type="SAM" id="SignalP"/>
    </source>
</evidence>
<keyword evidence="1" id="KW-0732">Signal</keyword>
<accession>A0A370L1P4</accession>
<evidence type="ECO:0000313" key="3">
    <source>
        <dbReference type="Proteomes" id="UP000255207"/>
    </source>
</evidence>
<comment type="caution">
    <text evidence="2">The sequence shown here is derived from an EMBL/GenBank/DDBJ whole genome shotgun (WGS) entry which is preliminary data.</text>
</comment>